<evidence type="ECO:0000313" key="1">
    <source>
        <dbReference type="EMBL" id="KAI6083561.1"/>
    </source>
</evidence>
<organism evidence="1 2">
    <name type="scientific">Hypoxylon rubiginosum</name>
    <dbReference type="NCBI Taxonomy" id="110542"/>
    <lineage>
        <taxon>Eukaryota</taxon>
        <taxon>Fungi</taxon>
        <taxon>Dikarya</taxon>
        <taxon>Ascomycota</taxon>
        <taxon>Pezizomycotina</taxon>
        <taxon>Sordariomycetes</taxon>
        <taxon>Xylariomycetidae</taxon>
        <taxon>Xylariales</taxon>
        <taxon>Hypoxylaceae</taxon>
        <taxon>Hypoxylon</taxon>
    </lineage>
</organism>
<proteinExistence type="predicted"/>
<dbReference type="Proteomes" id="UP001497680">
    <property type="component" value="Unassembled WGS sequence"/>
</dbReference>
<reference evidence="1 2" key="1">
    <citation type="journal article" date="2022" name="New Phytol.">
        <title>Ecological generalism drives hyperdiversity of secondary metabolite gene clusters in xylarialean endophytes.</title>
        <authorList>
            <person name="Franco M.E.E."/>
            <person name="Wisecaver J.H."/>
            <person name="Arnold A.E."/>
            <person name="Ju Y.M."/>
            <person name="Slot J.C."/>
            <person name="Ahrendt S."/>
            <person name="Moore L.P."/>
            <person name="Eastman K.E."/>
            <person name="Scott K."/>
            <person name="Konkel Z."/>
            <person name="Mondo S.J."/>
            <person name="Kuo A."/>
            <person name="Hayes R.D."/>
            <person name="Haridas S."/>
            <person name="Andreopoulos B."/>
            <person name="Riley R."/>
            <person name="LaButti K."/>
            <person name="Pangilinan J."/>
            <person name="Lipzen A."/>
            <person name="Amirebrahimi M."/>
            <person name="Yan J."/>
            <person name="Adam C."/>
            <person name="Keymanesh K."/>
            <person name="Ng V."/>
            <person name="Louie K."/>
            <person name="Northen T."/>
            <person name="Drula E."/>
            <person name="Henrissat B."/>
            <person name="Hsieh H.M."/>
            <person name="Youens-Clark K."/>
            <person name="Lutzoni F."/>
            <person name="Miadlikowska J."/>
            <person name="Eastwood D.C."/>
            <person name="Hamelin R.C."/>
            <person name="Grigoriev I.V."/>
            <person name="U'Ren J.M."/>
        </authorList>
    </citation>
    <scope>NUCLEOTIDE SEQUENCE [LARGE SCALE GENOMIC DNA]</scope>
    <source>
        <strain evidence="1 2">ER1909</strain>
    </source>
</reference>
<accession>A0ACC0CSZ4</accession>
<gene>
    <name evidence="1" type="ORF">F4821DRAFT_191172</name>
</gene>
<keyword evidence="2" id="KW-1185">Reference proteome</keyword>
<evidence type="ECO:0000313" key="2">
    <source>
        <dbReference type="Proteomes" id="UP001497680"/>
    </source>
</evidence>
<protein>
    <submittedName>
        <fullName evidence="1">Uncharacterized protein</fullName>
    </submittedName>
</protein>
<name>A0ACC0CSZ4_9PEZI</name>
<comment type="caution">
    <text evidence="1">The sequence shown here is derived from an EMBL/GenBank/DDBJ whole genome shotgun (WGS) entry which is preliminary data.</text>
</comment>
<dbReference type="EMBL" id="MU394350">
    <property type="protein sequence ID" value="KAI6083561.1"/>
    <property type="molecule type" value="Genomic_DNA"/>
</dbReference>
<sequence length="440" mass="49694">MADNSTGTDAQTPQNESPTNTAAYNEGVDSASRTLDVIKGIDTFLGSPISTIIASRVYKRRLQRELGEWHDFLYDGERDICLSPVLTTFNFSRYLKSCKGAFHPQGQCKATARWAQFLHGLGITPDKNIVSRRLVQVKERGSIMLEIDGEVVCHVVNLLGSPERDLLSSIAKSRGHHRTSIGNIRWDSTEGAISLSYIPGSEYELSRPRIFFDAKPGEDPDDIIARYYLALELGTSYTELVWPPPTTPLPERIKKLSENHALLQYSLSKELRSDEWSEDSSDKNPHDSCKGISAKNKPVFFAAKWLEHSERIYRRALGGERVLDFFKDVCANLDPRCWDKHELWCALSSPPHHLLCYYDDISPKQSHLLTSGEVSSLDCTLLAYGNEPEGSWKHTLSLCREQIPNMVRQEYNYVVMRGCAIIIPLDSTTALWQAKGLWLE</sequence>